<evidence type="ECO:0000313" key="2">
    <source>
        <dbReference type="EnsemblPlants" id="ONIVA06G22500.1"/>
    </source>
</evidence>
<dbReference type="HOGENOM" id="CLU_1380066_0_0_1"/>
<name>A0A0E0HSN9_ORYNI</name>
<dbReference type="STRING" id="4536.A0A0E0HSN9"/>
<keyword evidence="3" id="KW-1185">Reference proteome</keyword>
<dbReference type="Proteomes" id="UP000006591">
    <property type="component" value="Chromosome 6"/>
</dbReference>
<evidence type="ECO:0000313" key="3">
    <source>
        <dbReference type="Proteomes" id="UP000006591"/>
    </source>
</evidence>
<feature type="region of interest" description="Disordered" evidence="1">
    <location>
        <begin position="22"/>
        <end position="54"/>
    </location>
</feature>
<organism evidence="2">
    <name type="scientific">Oryza nivara</name>
    <name type="common">Indian wild rice</name>
    <name type="synonym">Oryza sativa f. spontanea</name>
    <dbReference type="NCBI Taxonomy" id="4536"/>
    <lineage>
        <taxon>Eukaryota</taxon>
        <taxon>Viridiplantae</taxon>
        <taxon>Streptophyta</taxon>
        <taxon>Embryophyta</taxon>
        <taxon>Tracheophyta</taxon>
        <taxon>Spermatophyta</taxon>
        <taxon>Magnoliopsida</taxon>
        <taxon>Liliopsida</taxon>
        <taxon>Poales</taxon>
        <taxon>Poaceae</taxon>
        <taxon>BOP clade</taxon>
        <taxon>Oryzoideae</taxon>
        <taxon>Oryzeae</taxon>
        <taxon>Oryzinae</taxon>
        <taxon>Oryza</taxon>
    </lineage>
</organism>
<dbReference type="eggNOG" id="KOG0627">
    <property type="taxonomic scope" value="Eukaryota"/>
</dbReference>
<sequence>MTTTTTGAVTVAAAIPMALPVTTRDGSPVLSSEEQGVTGSGSDGVASGDMGDENERLRRENAQLARELSQMRKLCYNILLLMSKYASTESIEAATPLPLPPLPSCPGAATASVLDNEEEMMSAKLFGVSIGRKRMRHDGDGEGGADGRAAACRGREGAARREKELEGGEREKGHVGPTIFFFVNDKWSHTYFLILNAT</sequence>
<feature type="region of interest" description="Disordered" evidence="1">
    <location>
        <begin position="137"/>
        <end position="170"/>
    </location>
</feature>
<dbReference type="Gramene" id="ONIVA06G22500.1">
    <property type="protein sequence ID" value="ONIVA06G22500.1"/>
    <property type="gene ID" value="ONIVA06G22500"/>
</dbReference>
<proteinExistence type="predicted"/>
<reference evidence="2" key="1">
    <citation type="submission" date="2015-04" db="UniProtKB">
        <authorList>
            <consortium name="EnsemblPlants"/>
        </authorList>
    </citation>
    <scope>IDENTIFICATION</scope>
    <source>
        <strain evidence="2">SL10</strain>
    </source>
</reference>
<dbReference type="AlphaFoldDB" id="A0A0E0HSN9"/>
<feature type="compositionally biased region" description="Basic and acidic residues" evidence="1">
    <location>
        <begin position="153"/>
        <end position="170"/>
    </location>
</feature>
<evidence type="ECO:0000256" key="1">
    <source>
        <dbReference type="SAM" id="MobiDB-lite"/>
    </source>
</evidence>
<accession>A0A0E0HSN9</accession>
<dbReference type="EnsemblPlants" id="ONIVA06G22500.1">
    <property type="protein sequence ID" value="ONIVA06G22500.1"/>
    <property type="gene ID" value="ONIVA06G22500"/>
</dbReference>
<protein>
    <submittedName>
        <fullName evidence="2">Uncharacterized protein</fullName>
    </submittedName>
</protein>
<reference evidence="2" key="2">
    <citation type="submission" date="2018-04" db="EMBL/GenBank/DDBJ databases">
        <title>OnivRS2 (Oryza nivara Reference Sequence Version 2).</title>
        <authorList>
            <person name="Zhang J."/>
            <person name="Kudrna D."/>
            <person name="Lee S."/>
            <person name="Talag J."/>
            <person name="Rajasekar S."/>
            <person name="Welchert J."/>
            <person name="Hsing Y.-I."/>
            <person name="Wing R.A."/>
        </authorList>
    </citation>
    <scope>NUCLEOTIDE SEQUENCE [LARGE SCALE GENOMIC DNA]</scope>
    <source>
        <strain evidence="2">SL10</strain>
    </source>
</reference>